<dbReference type="EMBL" id="JBJQND010000002">
    <property type="protein sequence ID" value="KAL3885447.1"/>
    <property type="molecule type" value="Genomic_DNA"/>
</dbReference>
<reference evidence="1 3" key="1">
    <citation type="submission" date="2024-11" db="EMBL/GenBank/DDBJ databases">
        <title>Chromosome-level genome assembly of the freshwater bivalve Anodonta woodiana.</title>
        <authorList>
            <person name="Chen X."/>
        </authorList>
    </citation>
    <scope>NUCLEOTIDE SEQUENCE [LARGE SCALE GENOMIC DNA]</scope>
    <source>
        <strain evidence="1">MN2024</strain>
        <tissue evidence="1">Gills</tissue>
    </source>
</reference>
<name>A0ABD3XH80_SINWO</name>
<sequence>MPTKDNIRNLVRDISHHQIEQKPSFVTECWSPLLQCYLRPLLPNTGLEEVYRDLHVTNKNVLNLLQLPDDISKAVKLTLDALRQYIKSCNKDKLTAFLRFFRLTPSMSAFTLRPIAHACGCVLELYTSYDNFLFFVSTLILF</sequence>
<proteinExistence type="predicted"/>
<dbReference type="Proteomes" id="UP001634394">
    <property type="component" value="Unassembled WGS sequence"/>
</dbReference>
<protein>
    <submittedName>
        <fullName evidence="1">Uncharacterized protein</fullName>
    </submittedName>
</protein>
<accession>A0ABD3XH80</accession>
<keyword evidence="3" id="KW-1185">Reference proteome</keyword>
<gene>
    <name evidence="1" type="ORF">ACJMK2_025504</name>
    <name evidence="2" type="ORF">ACJMK2_025633</name>
</gene>
<dbReference type="EMBL" id="JBJQND010000002">
    <property type="protein sequence ID" value="KAL3885582.1"/>
    <property type="molecule type" value="Genomic_DNA"/>
</dbReference>
<evidence type="ECO:0000313" key="1">
    <source>
        <dbReference type="EMBL" id="KAL3885447.1"/>
    </source>
</evidence>
<dbReference type="AlphaFoldDB" id="A0ABD3XH80"/>
<evidence type="ECO:0000313" key="2">
    <source>
        <dbReference type="EMBL" id="KAL3885582.1"/>
    </source>
</evidence>
<evidence type="ECO:0000313" key="3">
    <source>
        <dbReference type="Proteomes" id="UP001634394"/>
    </source>
</evidence>
<organism evidence="1 3">
    <name type="scientific">Sinanodonta woodiana</name>
    <name type="common">Chinese pond mussel</name>
    <name type="synonym">Anodonta woodiana</name>
    <dbReference type="NCBI Taxonomy" id="1069815"/>
    <lineage>
        <taxon>Eukaryota</taxon>
        <taxon>Metazoa</taxon>
        <taxon>Spiralia</taxon>
        <taxon>Lophotrochozoa</taxon>
        <taxon>Mollusca</taxon>
        <taxon>Bivalvia</taxon>
        <taxon>Autobranchia</taxon>
        <taxon>Heteroconchia</taxon>
        <taxon>Palaeoheterodonta</taxon>
        <taxon>Unionida</taxon>
        <taxon>Unionoidea</taxon>
        <taxon>Unionidae</taxon>
        <taxon>Unioninae</taxon>
        <taxon>Sinanodonta</taxon>
    </lineage>
</organism>
<comment type="caution">
    <text evidence="1">The sequence shown here is derived from an EMBL/GenBank/DDBJ whole genome shotgun (WGS) entry which is preliminary data.</text>
</comment>